<dbReference type="EMBL" id="BGZK01000187">
    <property type="protein sequence ID" value="GBP26987.1"/>
    <property type="molecule type" value="Genomic_DNA"/>
</dbReference>
<dbReference type="AlphaFoldDB" id="A0A4C1ULL0"/>
<dbReference type="Proteomes" id="UP000299102">
    <property type="component" value="Unassembled WGS sequence"/>
</dbReference>
<organism evidence="1 2">
    <name type="scientific">Eumeta variegata</name>
    <name type="common">Bagworm moth</name>
    <name type="synonym">Eumeta japonica</name>
    <dbReference type="NCBI Taxonomy" id="151549"/>
    <lineage>
        <taxon>Eukaryota</taxon>
        <taxon>Metazoa</taxon>
        <taxon>Ecdysozoa</taxon>
        <taxon>Arthropoda</taxon>
        <taxon>Hexapoda</taxon>
        <taxon>Insecta</taxon>
        <taxon>Pterygota</taxon>
        <taxon>Neoptera</taxon>
        <taxon>Endopterygota</taxon>
        <taxon>Lepidoptera</taxon>
        <taxon>Glossata</taxon>
        <taxon>Ditrysia</taxon>
        <taxon>Tineoidea</taxon>
        <taxon>Psychidae</taxon>
        <taxon>Oiketicinae</taxon>
        <taxon>Eumeta</taxon>
    </lineage>
</organism>
<evidence type="ECO:0000313" key="1">
    <source>
        <dbReference type="EMBL" id="GBP26987.1"/>
    </source>
</evidence>
<sequence>MLHELETKSIRVVQSTVQATWAYPPFGLGRDAMGLTRSCSPIYCAYFALHNTLLEDIRYINETLGAGRRDTSGIMKFTLHSDTRAEHTCVRSLSIPLPRHTLPQPLHFKLKALDVKPSTLTHYWSWTANGQ</sequence>
<accession>A0A4C1ULL0</accession>
<keyword evidence="2" id="KW-1185">Reference proteome</keyword>
<proteinExistence type="predicted"/>
<evidence type="ECO:0000313" key="2">
    <source>
        <dbReference type="Proteomes" id="UP000299102"/>
    </source>
</evidence>
<gene>
    <name evidence="1" type="ORF">EVAR_95773_1</name>
</gene>
<reference evidence="1 2" key="1">
    <citation type="journal article" date="2019" name="Commun. Biol.">
        <title>The bagworm genome reveals a unique fibroin gene that provides high tensile strength.</title>
        <authorList>
            <person name="Kono N."/>
            <person name="Nakamura H."/>
            <person name="Ohtoshi R."/>
            <person name="Tomita M."/>
            <person name="Numata K."/>
            <person name="Arakawa K."/>
        </authorList>
    </citation>
    <scope>NUCLEOTIDE SEQUENCE [LARGE SCALE GENOMIC DNA]</scope>
</reference>
<protein>
    <submittedName>
        <fullName evidence="1">Uncharacterized protein</fullName>
    </submittedName>
</protein>
<name>A0A4C1ULL0_EUMVA</name>
<comment type="caution">
    <text evidence="1">The sequence shown here is derived from an EMBL/GenBank/DDBJ whole genome shotgun (WGS) entry which is preliminary data.</text>
</comment>